<evidence type="ECO:0000313" key="2">
    <source>
        <dbReference type="EMBL" id="MBB3936030.1"/>
    </source>
</evidence>
<proteinExistence type="predicted"/>
<keyword evidence="1" id="KW-0812">Transmembrane</keyword>
<evidence type="ECO:0000313" key="3">
    <source>
        <dbReference type="Proteomes" id="UP000531216"/>
    </source>
</evidence>
<dbReference type="RefSeq" id="WP_090963497.1">
    <property type="nucleotide sequence ID" value="NZ_FOOA01000009.1"/>
</dbReference>
<gene>
    <name evidence="2" type="ORF">GGR05_002180</name>
</gene>
<dbReference type="EMBL" id="JACIDO010000004">
    <property type="protein sequence ID" value="MBB3936030.1"/>
    <property type="molecule type" value="Genomic_DNA"/>
</dbReference>
<protein>
    <submittedName>
        <fullName evidence="2">Uncharacterized protein</fullName>
    </submittedName>
</protein>
<dbReference type="Proteomes" id="UP000531216">
    <property type="component" value="Unassembled WGS sequence"/>
</dbReference>
<accession>A0A7W6FUR3</accession>
<name>A0A7W6FUR3_9HYPH</name>
<organism evidence="2 3">
    <name type="scientific">Aureimonas phyllosphaerae</name>
    <dbReference type="NCBI Taxonomy" id="1166078"/>
    <lineage>
        <taxon>Bacteria</taxon>
        <taxon>Pseudomonadati</taxon>
        <taxon>Pseudomonadota</taxon>
        <taxon>Alphaproteobacteria</taxon>
        <taxon>Hyphomicrobiales</taxon>
        <taxon>Aurantimonadaceae</taxon>
        <taxon>Aureimonas</taxon>
    </lineage>
</organism>
<keyword evidence="1" id="KW-1133">Transmembrane helix</keyword>
<dbReference type="AlphaFoldDB" id="A0A7W6FUR3"/>
<sequence>MRDEPEEEVLFHRPYISPSAWRLFQRATTSRHERHRFRIMPRTLRSVPALERGLRLRVAAVPFALWGIAVLASLRLSPEMRQLSLTLAAYYLAPMMLHGIWTVAFRRRPLKVSRYPWTFGIDGLVLACKTALIAFAASPFILSLCNHLFGEGREPSRSILGVSAFDITFLMFLSVAPMTIGAGVGSWVLYNIIGTGHRRRLYEALTQARAAR</sequence>
<reference evidence="2 3" key="1">
    <citation type="submission" date="2020-08" db="EMBL/GenBank/DDBJ databases">
        <title>Genomic Encyclopedia of Type Strains, Phase IV (KMG-IV): sequencing the most valuable type-strain genomes for metagenomic binning, comparative biology and taxonomic classification.</title>
        <authorList>
            <person name="Goeker M."/>
        </authorList>
    </citation>
    <scope>NUCLEOTIDE SEQUENCE [LARGE SCALE GENOMIC DNA]</scope>
    <source>
        <strain evidence="2 3">DSM 25024</strain>
    </source>
</reference>
<keyword evidence="3" id="KW-1185">Reference proteome</keyword>
<keyword evidence="1" id="KW-0472">Membrane</keyword>
<evidence type="ECO:0000256" key="1">
    <source>
        <dbReference type="SAM" id="Phobius"/>
    </source>
</evidence>
<feature type="transmembrane region" description="Helical" evidence="1">
    <location>
        <begin position="126"/>
        <end position="149"/>
    </location>
</feature>
<feature type="transmembrane region" description="Helical" evidence="1">
    <location>
        <begin position="169"/>
        <end position="190"/>
    </location>
</feature>
<feature type="transmembrane region" description="Helical" evidence="1">
    <location>
        <begin position="88"/>
        <end position="105"/>
    </location>
</feature>
<feature type="transmembrane region" description="Helical" evidence="1">
    <location>
        <begin position="54"/>
        <end position="76"/>
    </location>
</feature>
<comment type="caution">
    <text evidence="2">The sequence shown here is derived from an EMBL/GenBank/DDBJ whole genome shotgun (WGS) entry which is preliminary data.</text>
</comment>